<dbReference type="EMBL" id="ML986582">
    <property type="protein sequence ID" value="KAF2269517.1"/>
    <property type="molecule type" value="Genomic_DNA"/>
</dbReference>
<accession>A0A9P4NAA8</accession>
<keyword evidence="3" id="KW-1185">Reference proteome</keyword>
<evidence type="ECO:0000313" key="3">
    <source>
        <dbReference type="Proteomes" id="UP000800093"/>
    </source>
</evidence>
<organism evidence="2 3">
    <name type="scientific">Lojkania enalia</name>
    <dbReference type="NCBI Taxonomy" id="147567"/>
    <lineage>
        <taxon>Eukaryota</taxon>
        <taxon>Fungi</taxon>
        <taxon>Dikarya</taxon>
        <taxon>Ascomycota</taxon>
        <taxon>Pezizomycotina</taxon>
        <taxon>Dothideomycetes</taxon>
        <taxon>Pleosporomycetidae</taxon>
        <taxon>Pleosporales</taxon>
        <taxon>Pleosporales incertae sedis</taxon>
        <taxon>Lojkania</taxon>
    </lineage>
</organism>
<protein>
    <submittedName>
        <fullName evidence="2">Uncharacterized protein</fullName>
    </submittedName>
</protein>
<sequence>MPRMVAPQPHAEFNVKLKKPFTGASTHTVEITGEPNRTANIKTTTHHGGNSKEKLGTMSSDDVQELLSLVSQLRGFPSNETEDIYGLDAVIELQTFEIAWTNQETDPAADVVNEVSNETQSTFKDVVDSIEAAGRAFAKKDNPL</sequence>
<feature type="region of interest" description="Disordered" evidence="1">
    <location>
        <begin position="34"/>
        <end position="56"/>
    </location>
</feature>
<gene>
    <name evidence="2" type="ORF">CC78DRAFT_564772</name>
</gene>
<evidence type="ECO:0000313" key="2">
    <source>
        <dbReference type="EMBL" id="KAF2269517.1"/>
    </source>
</evidence>
<feature type="compositionally biased region" description="Polar residues" evidence="1">
    <location>
        <begin position="34"/>
        <end position="48"/>
    </location>
</feature>
<evidence type="ECO:0000256" key="1">
    <source>
        <dbReference type="SAM" id="MobiDB-lite"/>
    </source>
</evidence>
<reference evidence="3" key="1">
    <citation type="journal article" date="2020" name="Stud. Mycol.">
        <title>101 Dothideomycetes genomes: A test case for predicting lifestyles and emergence of pathogens.</title>
        <authorList>
            <person name="Haridas S."/>
            <person name="Albert R."/>
            <person name="Binder M."/>
            <person name="Bloem J."/>
            <person name="LaButti K."/>
            <person name="Salamov A."/>
            <person name="Andreopoulos B."/>
            <person name="Baker S."/>
            <person name="Barry K."/>
            <person name="Bills G."/>
            <person name="Bluhm B."/>
            <person name="Cannon C."/>
            <person name="Castanera R."/>
            <person name="Culley D."/>
            <person name="Daum C."/>
            <person name="Ezra D."/>
            <person name="Gonzalez J."/>
            <person name="Henrissat B."/>
            <person name="Kuo A."/>
            <person name="Liang C."/>
            <person name="Lipzen A."/>
            <person name="Lutzoni F."/>
            <person name="Magnuson J."/>
            <person name="Mondo S."/>
            <person name="Nolan M."/>
            <person name="Ohm R."/>
            <person name="Pangilinan J."/>
            <person name="Park H.-J."/>
            <person name="Ramirez L."/>
            <person name="Alfaro M."/>
            <person name="Sun H."/>
            <person name="Tritt A."/>
            <person name="Yoshinaga Y."/>
            <person name="Zwiers L.-H."/>
            <person name="Turgeon B."/>
            <person name="Goodwin S."/>
            <person name="Spatafora J."/>
            <person name="Crous P."/>
            <person name="Grigoriev I."/>
        </authorList>
    </citation>
    <scope>NUCLEOTIDE SEQUENCE [LARGE SCALE GENOMIC DNA]</scope>
    <source>
        <strain evidence="3">CBS 304.66</strain>
    </source>
</reference>
<dbReference type="AlphaFoldDB" id="A0A9P4NAA8"/>
<dbReference type="Proteomes" id="UP000800093">
    <property type="component" value="Unassembled WGS sequence"/>
</dbReference>
<dbReference type="OrthoDB" id="5366606at2759"/>
<name>A0A9P4NAA8_9PLEO</name>
<proteinExistence type="predicted"/>
<comment type="caution">
    <text evidence="2">The sequence shown here is derived from an EMBL/GenBank/DDBJ whole genome shotgun (WGS) entry which is preliminary data.</text>
</comment>